<accession>A0A512BP72</accession>
<dbReference type="EMBL" id="BJYU01000016">
    <property type="protein sequence ID" value="GEO13753.1"/>
    <property type="molecule type" value="Genomic_DNA"/>
</dbReference>
<feature type="signal peptide" evidence="1">
    <location>
        <begin position="1"/>
        <end position="31"/>
    </location>
</feature>
<name>A0A512BP72_9HYPH</name>
<dbReference type="AlphaFoldDB" id="A0A512BP72"/>
<protein>
    <submittedName>
        <fullName evidence="2">Uncharacterized protein</fullName>
    </submittedName>
</protein>
<dbReference type="Proteomes" id="UP000321085">
    <property type="component" value="Unassembled WGS sequence"/>
</dbReference>
<gene>
    <name evidence="2" type="ORF">MAE02_14490</name>
</gene>
<comment type="caution">
    <text evidence="2">The sequence shown here is derived from an EMBL/GenBank/DDBJ whole genome shotgun (WGS) entry which is preliminary data.</text>
</comment>
<proteinExistence type="predicted"/>
<reference evidence="2 3" key="1">
    <citation type="submission" date="2019-07" db="EMBL/GenBank/DDBJ databases">
        <title>Whole genome shotgun sequence of Microvirga aerophila NBRC 106136.</title>
        <authorList>
            <person name="Hosoyama A."/>
            <person name="Uohara A."/>
            <person name="Ohji S."/>
            <person name="Ichikawa N."/>
        </authorList>
    </citation>
    <scope>NUCLEOTIDE SEQUENCE [LARGE SCALE GENOMIC DNA]</scope>
    <source>
        <strain evidence="2 3">NBRC 106136</strain>
    </source>
</reference>
<sequence length="87" mass="8829">MVMLPMKFLYRAGLALAAFTALSTAPGPTNAVVYCKTVGVPKGCVARPVAPVARRAAVTPGVGAAGIGIRPGTPMNRGGPVNRVGRR</sequence>
<evidence type="ECO:0000256" key="1">
    <source>
        <dbReference type="SAM" id="SignalP"/>
    </source>
</evidence>
<evidence type="ECO:0000313" key="3">
    <source>
        <dbReference type="Proteomes" id="UP000321085"/>
    </source>
</evidence>
<keyword evidence="3" id="KW-1185">Reference proteome</keyword>
<evidence type="ECO:0000313" key="2">
    <source>
        <dbReference type="EMBL" id="GEO13753.1"/>
    </source>
</evidence>
<keyword evidence="1" id="KW-0732">Signal</keyword>
<feature type="chain" id="PRO_5021952089" evidence="1">
    <location>
        <begin position="32"/>
        <end position="87"/>
    </location>
</feature>
<organism evidence="2 3">
    <name type="scientific">Microvirga aerophila</name>
    <dbReference type="NCBI Taxonomy" id="670291"/>
    <lineage>
        <taxon>Bacteria</taxon>
        <taxon>Pseudomonadati</taxon>
        <taxon>Pseudomonadota</taxon>
        <taxon>Alphaproteobacteria</taxon>
        <taxon>Hyphomicrobiales</taxon>
        <taxon>Methylobacteriaceae</taxon>
        <taxon>Microvirga</taxon>
    </lineage>
</organism>